<keyword evidence="4 7" id="KW-0378">Hydrolase</keyword>
<sequence>DRVSISICNLVTDLRFDLPQEYQYFDNSRSGGRLEIADYCPYQANVRFGDGRTSDCSNATNQLPAGRNTFGERYGEGAACFTQPVPLTASLTRSFGAGCFRYTCNADSTKLAVFVNSVSYTCDQPGNVLNVMNDGIVGTIQCPSSFERLCQKSIDFPTTSPPTSSSPTPSSTTTSTPSSGVAINFMKFLLLAPLFTAFLVVFG</sequence>
<dbReference type="EC" id="3.4.24.-" evidence="7"/>
<evidence type="ECO:0000256" key="6">
    <source>
        <dbReference type="ARBA" id="ARBA00023049"/>
    </source>
</evidence>
<dbReference type="Proteomes" id="UP000007879">
    <property type="component" value="Unassembled WGS sequence"/>
</dbReference>
<proteinExistence type="inferred from homology"/>
<reference evidence="11" key="1">
    <citation type="journal article" date="2010" name="Nature">
        <title>The Amphimedon queenslandica genome and the evolution of animal complexity.</title>
        <authorList>
            <person name="Srivastava M."/>
            <person name="Simakov O."/>
            <person name="Chapman J."/>
            <person name="Fahey B."/>
            <person name="Gauthier M.E."/>
            <person name="Mitros T."/>
            <person name="Richards G.S."/>
            <person name="Conaco C."/>
            <person name="Dacre M."/>
            <person name="Hellsten U."/>
            <person name="Larroux C."/>
            <person name="Putnam N.H."/>
            <person name="Stanke M."/>
            <person name="Adamska M."/>
            <person name="Darling A."/>
            <person name="Degnan S.M."/>
            <person name="Oakley T.H."/>
            <person name="Plachetzki D.C."/>
            <person name="Zhai Y."/>
            <person name="Adamski M."/>
            <person name="Calcino A."/>
            <person name="Cummins S.F."/>
            <person name="Goodstein D.M."/>
            <person name="Harris C."/>
            <person name="Jackson D.J."/>
            <person name="Leys S.P."/>
            <person name="Shu S."/>
            <person name="Woodcroft B.J."/>
            <person name="Vervoort M."/>
            <person name="Kosik K.S."/>
            <person name="Manning G."/>
            <person name="Degnan B.M."/>
            <person name="Rokhsar D.S."/>
        </authorList>
    </citation>
    <scope>NUCLEOTIDE SEQUENCE [LARGE SCALE GENOMIC DNA]</scope>
</reference>
<organism evidence="10 11">
    <name type="scientific">Amphimedon queenslandica</name>
    <name type="common">Sponge</name>
    <dbReference type="NCBI Taxonomy" id="400682"/>
    <lineage>
        <taxon>Eukaryota</taxon>
        <taxon>Metazoa</taxon>
        <taxon>Porifera</taxon>
        <taxon>Demospongiae</taxon>
        <taxon>Heteroscleromorpha</taxon>
        <taxon>Haplosclerida</taxon>
        <taxon>Niphatidae</taxon>
        <taxon>Amphimedon</taxon>
    </lineage>
</organism>
<keyword evidence="3 7" id="KW-0479">Metal-binding</keyword>
<dbReference type="Pfam" id="PF01457">
    <property type="entry name" value="Peptidase_M8"/>
    <property type="match status" value="1"/>
</dbReference>
<evidence type="ECO:0000256" key="3">
    <source>
        <dbReference type="ARBA" id="ARBA00022723"/>
    </source>
</evidence>
<keyword evidence="9" id="KW-1133">Transmembrane helix</keyword>
<reference evidence="10" key="2">
    <citation type="submission" date="2024-06" db="UniProtKB">
        <authorList>
            <consortium name="EnsemblMetazoa"/>
        </authorList>
    </citation>
    <scope>IDENTIFICATION</scope>
</reference>
<dbReference type="SUPFAM" id="SSF55486">
    <property type="entry name" value="Metalloproteases ('zincins'), catalytic domain"/>
    <property type="match status" value="1"/>
</dbReference>
<evidence type="ECO:0000256" key="4">
    <source>
        <dbReference type="ARBA" id="ARBA00022801"/>
    </source>
</evidence>
<protein>
    <recommendedName>
        <fullName evidence="7">Leishmanolysin-like peptidase</fullName>
        <ecNumber evidence="7">3.4.24.-</ecNumber>
    </recommendedName>
</protein>
<evidence type="ECO:0000256" key="2">
    <source>
        <dbReference type="ARBA" id="ARBA00022670"/>
    </source>
</evidence>
<dbReference type="InterPro" id="IPR001577">
    <property type="entry name" value="Peptidase_M8"/>
</dbReference>
<feature type="transmembrane region" description="Helical" evidence="9">
    <location>
        <begin position="181"/>
        <end position="202"/>
    </location>
</feature>
<dbReference type="GO" id="GO:0046872">
    <property type="term" value="F:metal ion binding"/>
    <property type="evidence" value="ECO:0007669"/>
    <property type="project" value="UniProtKB-KW"/>
</dbReference>
<dbReference type="GO" id="GO:0016020">
    <property type="term" value="C:membrane"/>
    <property type="evidence" value="ECO:0007669"/>
    <property type="project" value="InterPro"/>
</dbReference>
<comment type="similarity">
    <text evidence="1 7">Belongs to the peptidase M8 family.</text>
</comment>
<dbReference type="GO" id="GO:0004222">
    <property type="term" value="F:metalloendopeptidase activity"/>
    <property type="evidence" value="ECO:0007669"/>
    <property type="project" value="UniProtKB-UniRule"/>
</dbReference>
<keyword evidence="2 7" id="KW-0645">Protease</keyword>
<keyword evidence="6 7" id="KW-0482">Metalloprotease</keyword>
<dbReference type="EnsemblMetazoa" id="XM_020005918.1">
    <property type="protein sequence ID" value="XP_019861477.1"/>
    <property type="gene ID" value="LOC109589948"/>
</dbReference>
<dbReference type="KEGG" id="aqu:109589948"/>
<dbReference type="Gene3D" id="2.10.55.10">
    <property type="entry name" value="Leishmanolysin domain 3"/>
    <property type="match status" value="1"/>
</dbReference>
<keyword evidence="5 7" id="KW-0862">Zinc</keyword>
<name>A0AAN0JWM7_AMPQE</name>
<feature type="region of interest" description="Disordered" evidence="8">
    <location>
        <begin position="157"/>
        <end position="176"/>
    </location>
</feature>
<evidence type="ECO:0000256" key="8">
    <source>
        <dbReference type="SAM" id="MobiDB-lite"/>
    </source>
</evidence>
<comment type="cofactor">
    <cofactor evidence="7">
        <name>Zn(2+)</name>
        <dbReference type="ChEBI" id="CHEBI:29105"/>
    </cofactor>
    <text evidence="7">Binds 1 zinc ion per subunit.</text>
</comment>
<dbReference type="GO" id="GO:0007155">
    <property type="term" value="P:cell adhesion"/>
    <property type="evidence" value="ECO:0007669"/>
    <property type="project" value="InterPro"/>
</dbReference>
<evidence type="ECO:0000256" key="9">
    <source>
        <dbReference type="SAM" id="Phobius"/>
    </source>
</evidence>
<evidence type="ECO:0000313" key="10">
    <source>
        <dbReference type="EnsemblMetazoa" id="XP_019861477.1"/>
    </source>
</evidence>
<dbReference type="GeneID" id="109589948"/>
<evidence type="ECO:0000256" key="1">
    <source>
        <dbReference type="ARBA" id="ARBA00005860"/>
    </source>
</evidence>
<evidence type="ECO:0000256" key="5">
    <source>
        <dbReference type="ARBA" id="ARBA00022833"/>
    </source>
</evidence>
<dbReference type="AlphaFoldDB" id="A0AAN0JWM7"/>
<accession>A0AAN0JWM7</accession>
<evidence type="ECO:0000313" key="11">
    <source>
        <dbReference type="Proteomes" id="UP000007879"/>
    </source>
</evidence>
<dbReference type="GO" id="GO:0006508">
    <property type="term" value="P:proteolysis"/>
    <property type="evidence" value="ECO:0007669"/>
    <property type="project" value="UniProtKB-KW"/>
</dbReference>
<keyword evidence="9" id="KW-0472">Membrane</keyword>
<keyword evidence="11" id="KW-1185">Reference proteome</keyword>
<dbReference type="RefSeq" id="XP_019861477.1">
    <property type="nucleotide sequence ID" value="XM_020005918.1"/>
</dbReference>
<evidence type="ECO:0000256" key="7">
    <source>
        <dbReference type="RuleBase" id="RU366077"/>
    </source>
</evidence>
<keyword evidence="9" id="KW-0812">Transmembrane</keyword>